<dbReference type="InterPro" id="IPR036280">
    <property type="entry name" value="Multihaem_cyt_sf"/>
</dbReference>
<keyword evidence="5" id="KW-1133">Transmembrane helix</keyword>
<feature type="transmembrane region" description="Helical" evidence="5">
    <location>
        <begin position="211"/>
        <end position="234"/>
    </location>
</feature>
<evidence type="ECO:0000259" key="7">
    <source>
        <dbReference type="PROSITE" id="PS51007"/>
    </source>
</evidence>
<sequence>MISWRKHYKKGLIAISLLLSTGTSVYAQGDPKKGQDLFKTNCTACHALDKQVIGPALGGVVDRLKKEQNLDTDWLHKWIKDNKALRASGDKYANEVFEKFNKTEMLAFPNLSDQDIDDILAYTTNPPAEEPAADKVEGVTAADSMASIEAAKAQQLNTKIMVAALVAIAGLLFWLLLVIRRLVKLQQSPELSELNATKITSFSKLYEKYSFVGKGAIALLALFTAYGVWNWLMWIGVYKGYAPEQPIYFSHKIHAGENKIDCQLCHSSAKYGKVSEIPSVNVCMNCHRSISEYKGKYLEPGKDREFYTGEIKKIYAAAGWDEAKMAYTGKTTPIQWTRIHNMPDFVYFNHAQHVVAGEQAIINSFNAKQKDPANKIDVVCKACHGKIDTMNVVQMANNFTMGWCIECHRTTEVDMNNGYNKEYFKNLHDKLKKQYGEGTKITVDAIGGLECGKCHY</sequence>
<protein>
    <submittedName>
        <fullName evidence="8">Cytochrome c2</fullName>
    </submittedName>
</protein>
<keyword evidence="5" id="KW-0812">Transmembrane</keyword>
<keyword evidence="6" id="KW-0732">Signal</keyword>
<dbReference type="InterPro" id="IPR009056">
    <property type="entry name" value="Cyt_c-like_dom"/>
</dbReference>
<proteinExistence type="predicted"/>
<keyword evidence="5" id="KW-0472">Membrane</keyword>
<keyword evidence="1 4" id="KW-0349">Heme</keyword>
<feature type="transmembrane region" description="Helical" evidence="5">
    <location>
        <begin position="160"/>
        <end position="179"/>
    </location>
</feature>
<dbReference type="Gene3D" id="3.90.10.10">
    <property type="entry name" value="Cytochrome C3"/>
    <property type="match status" value="2"/>
</dbReference>
<keyword evidence="3 4" id="KW-0408">Iron</keyword>
<dbReference type="CDD" id="cd08168">
    <property type="entry name" value="Cytochrom_C3"/>
    <property type="match status" value="1"/>
</dbReference>
<evidence type="ECO:0000256" key="2">
    <source>
        <dbReference type="ARBA" id="ARBA00022723"/>
    </source>
</evidence>
<keyword evidence="9" id="KW-1185">Reference proteome</keyword>
<evidence type="ECO:0000256" key="1">
    <source>
        <dbReference type="ARBA" id="ARBA00022617"/>
    </source>
</evidence>
<dbReference type="SUPFAM" id="SSF46626">
    <property type="entry name" value="Cytochrome c"/>
    <property type="match status" value="1"/>
</dbReference>
<dbReference type="GO" id="GO:0020037">
    <property type="term" value="F:heme binding"/>
    <property type="evidence" value="ECO:0007669"/>
    <property type="project" value="InterPro"/>
</dbReference>
<dbReference type="STRING" id="420404.SAMN05421793_10377"/>
<dbReference type="PROSITE" id="PS51007">
    <property type="entry name" value="CYTC"/>
    <property type="match status" value="1"/>
</dbReference>
<dbReference type="SUPFAM" id="SSF48695">
    <property type="entry name" value="Multiheme cytochromes"/>
    <property type="match status" value="1"/>
</dbReference>
<feature type="signal peptide" evidence="6">
    <location>
        <begin position="1"/>
        <end position="27"/>
    </location>
</feature>
<dbReference type="GO" id="GO:0009055">
    <property type="term" value="F:electron transfer activity"/>
    <property type="evidence" value="ECO:0007669"/>
    <property type="project" value="InterPro"/>
</dbReference>
<evidence type="ECO:0000313" key="8">
    <source>
        <dbReference type="EMBL" id="SEH41974.1"/>
    </source>
</evidence>
<dbReference type="Pfam" id="PF00034">
    <property type="entry name" value="Cytochrom_C"/>
    <property type="match status" value="1"/>
</dbReference>
<dbReference type="EMBL" id="FNWX01000003">
    <property type="protein sequence ID" value="SEH41974.1"/>
    <property type="molecule type" value="Genomic_DNA"/>
</dbReference>
<accession>A0A1H6I6G4</accession>
<organism evidence="8 9">
    <name type="scientific">Epilithonimonas hominis</name>
    <dbReference type="NCBI Taxonomy" id="420404"/>
    <lineage>
        <taxon>Bacteria</taxon>
        <taxon>Pseudomonadati</taxon>
        <taxon>Bacteroidota</taxon>
        <taxon>Flavobacteriia</taxon>
        <taxon>Flavobacteriales</taxon>
        <taxon>Weeksellaceae</taxon>
        <taxon>Chryseobacterium group</taxon>
        <taxon>Epilithonimonas</taxon>
    </lineage>
</organism>
<feature type="chain" id="PRO_5011731491" evidence="6">
    <location>
        <begin position="28"/>
        <end position="456"/>
    </location>
</feature>
<reference evidence="9" key="1">
    <citation type="submission" date="2016-10" db="EMBL/GenBank/DDBJ databases">
        <authorList>
            <person name="Varghese N."/>
            <person name="Submissions S."/>
        </authorList>
    </citation>
    <scope>NUCLEOTIDE SEQUENCE [LARGE SCALE GENOMIC DNA]</scope>
    <source>
        <strain evidence="9">DSM 19326</strain>
    </source>
</reference>
<feature type="domain" description="Cytochrome c" evidence="7">
    <location>
        <begin position="29"/>
        <end position="127"/>
    </location>
</feature>
<dbReference type="GO" id="GO:0046872">
    <property type="term" value="F:metal ion binding"/>
    <property type="evidence" value="ECO:0007669"/>
    <property type="project" value="UniProtKB-KW"/>
</dbReference>
<evidence type="ECO:0000256" key="6">
    <source>
        <dbReference type="SAM" id="SignalP"/>
    </source>
</evidence>
<gene>
    <name evidence="8" type="ORF">SAMN05421793_10377</name>
</gene>
<dbReference type="AlphaFoldDB" id="A0A1H6I6G4"/>
<dbReference type="Gene3D" id="1.10.760.10">
    <property type="entry name" value="Cytochrome c-like domain"/>
    <property type="match status" value="1"/>
</dbReference>
<dbReference type="InterPro" id="IPR036909">
    <property type="entry name" value="Cyt_c-like_dom_sf"/>
</dbReference>
<evidence type="ECO:0000256" key="5">
    <source>
        <dbReference type="SAM" id="Phobius"/>
    </source>
</evidence>
<dbReference type="Proteomes" id="UP000198555">
    <property type="component" value="Unassembled WGS sequence"/>
</dbReference>
<name>A0A1H6I6G4_9FLAO</name>
<dbReference type="RefSeq" id="WP_089768104.1">
    <property type="nucleotide sequence ID" value="NZ_FNWX01000003.1"/>
</dbReference>
<evidence type="ECO:0000256" key="4">
    <source>
        <dbReference type="PROSITE-ProRule" id="PRU00433"/>
    </source>
</evidence>
<dbReference type="PANTHER" id="PTHR39425:SF1">
    <property type="entry name" value="CYTOCHROME C7-LIKE DOMAIN-CONTAINING PROTEIN"/>
    <property type="match status" value="1"/>
</dbReference>
<evidence type="ECO:0000256" key="3">
    <source>
        <dbReference type="ARBA" id="ARBA00023004"/>
    </source>
</evidence>
<keyword evidence="2 4" id="KW-0479">Metal-binding</keyword>
<evidence type="ECO:0000313" key="9">
    <source>
        <dbReference type="Proteomes" id="UP000198555"/>
    </source>
</evidence>
<dbReference type="PANTHER" id="PTHR39425">
    <property type="entry name" value="LIPOPROTEIN CYTOCHROME C"/>
    <property type="match status" value="1"/>
</dbReference>